<dbReference type="Proteomes" id="UP000326582">
    <property type="component" value="Chromosome 1"/>
</dbReference>
<protein>
    <submittedName>
        <fullName evidence="1">Guanine nucleotide-binding subunit alpha</fullName>
    </submittedName>
</protein>
<organism evidence="1 2">
    <name type="scientific">Clavispora lusitaniae</name>
    <name type="common">Candida lusitaniae</name>
    <dbReference type="NCBI Taxonomy" id="36911"/>
    <lineage>
        <taxon>Eukaryota</taxon>
        <taxon>Fungi</taxon>
        <taxon>Dikarya</taxon>
        <taxon>Ascomycota</taxon>
        <taxon>Saccharomycotina</taxon>
        <taxon>Pichiomycetes</taxon>
        <taxon>Metschnikowiaceae</taxon>
        <taxon>Clavispora</taxon>
    </lineage>
</organism>
<reference evidence="2" key="1">
    <citation type="journal article" date="2019" name="MBio">
        <title>Comparative genomics for the elucidation of multidrug resistance (MDR) in Candida lusitaniae.</title>
        <authorList>
            <person name="Kannan A."/>
            <person name="Asner S.A."/>
            <person name="Trachsel E."/>
            <person name="Kelly S."/>
            <person name="Parker J."/>
            <person name="Sanglard D."/>
        </authorList>
    </citation>
    <scope>NUCLEOTIDE SEQUENCE [LARGE SCALE GENOMIC DNA]</scope>
    <source>
        <strain evidence="2">P1</strain>
    </source>
</reference>
<accession>A0ACD0WDU4</accession>
<sequence length="421" mass="47671">MGCSASTLAEDSQAYSKQRMMSEAIDRSLLLSSEAEHKQTRMFLLGAGESGKSTVLKQMRLLHKNTFSDFERRQYAEVIWLGLVEAMKTLLLNARKFHIPLACDQPGSPLEPHKRVIWRTRNAATDHDPSVGDFDFGSRAPPQTFDTAHLLSDSWRDDAFDMSSSGALQGLQGGSQRSSASGTPPSRDQIARAVEALWAQDPGVRRSLAQSHRFQMESSAAYYFDNVHKFKDTTYRCSDEDILRGRIKTTGITENSFPIRNGVLKVLDAGGQRSERKKWIHCFQDIDVVLFVLAVSEYDQTLYEDTRVNRMHESFALFEALCNSRWFHKTPFILFLNKVDLLEEKLPRSPITNYFPDYDRDPNSVADVLDYMEAALLRLNKSKKPVYVHRTCATDTAGMSFVLSAVTDMIIQQNLKESGIM</sequence>
<name>A0ACD0WDU4_CLALS</name>
<evidence type="ECO:0000313" key="1">
    <source>
        <dbReference type="EMBL" id="QFZ25556.1"/>
    </source>
</evidence>
<gene>
    <name evidence="1" type="ORF">EJF14_10655</name>
</gene>
<proteinExistence type="predicted"/>
<evidence type="ECO:0000313" key="2">
    <source>
        <dbReference type="Proteomes" id="UP000326582"/>
    </source>
</evidence>
<dbReference type="EMBL" id="CP038484">
    <property type="protein sequence ID" value="QFZ25556.1"/>
    <property type="molecule type" value="Genomic_DNA"/>
</dbReference>
<keyword evidence="2" id="KW-1185">Reference proteome</keyword>